<gene>
    <name evidence="1" type="ORF">A3K86_20985</name>
</gene>
<evidence type="ECO:0000313" key="1">
    <source>
        <dbReference type="EMBL" id="OAN11422.1"/>
    </source>
</evidence>
<reference evidence="1 2" key="1">
    <citation type="submission" date="2016-03" db="EMBL/GenBank/DDBJ databases">
        <title>Photobacterium proteolyticum sp. nov. a protease producing bacterium isolated from ocean sediments of Laizhou Bay.</title>
        <authorList>
            <person name="Li Y."/>
        </authorList>
    </citation>
    <scope>NUCLEOTIDE SEQUENCE [LARGE SCALE GENOMIC DNA]</scope>
    <source>
        <strain evidence="1 2">R-40508</strain>
    </source>
</reference>
<dbReference type="EMBL" id="LVHF01000033">
    <property type="protein sequence ID" value="OAN11422.1"/>
    <property type="molecule type" value="Genomic_DNA"/>
</dbReference>
<sequence>MLAECRHVALVGDKARFADIKIAASGVIEVDIPEDHRHFEADFEQLHFHTEHQKTELVCHSVKADANKVEWKLELGNDDATALLKLIERASDEYETLMRDL</sequence>
<dbReference type="Proteomes" id="UP000078503">
    <property type="component" value="Unassembled WGS sequence"/>
</dbReference>
<name>A0A178K3W9_9GAMM</name>
<proteinExistence type="predicted"/>
<evidence type="ECO:0000313" key="2">
    <source>
        <dbReference type="Proteomes" id="UP000078503"/>
    </source>
</evidence>
<dbReference type="STRING" id="858640.A3K86_20985"/>
<dbReference type="RefSeq" id="WP_068336196.1">
    <property type="nucleotide sequence ID" value="NZ_LVHF01000033.1"/>
</dbReference>
<dbReference type="AlphaFoldDB" id="A0A178K3W9"/>
<accession>A0A178K3W9</accession>
<comment type="caution">
    <text evidence="1">The sequence shown here is derived from an EMBL/GenBank/DDBJ whole genome shotgun (WGS) entry which is preliminary data.</text>
</comment>
<dbReference type="OrthoDB" id="5887304at2"/>
<protein>
    <submittedName>
        <fullName evidence="1">Uncharacterized protein</fullName>
    </submittedName>
</protein>
<keyword evidence="2" id="KW-1185">Reference proteome</keyword>
<organism evidence="1 2">
    <name type="scientific">Photobacterium jeanii</name>
    <dbReference type="NCBI Taxonomy" id="858640"/>
    <lineage>
        <taxon>Bacteria</taxon>
        <taxon>Pseudomonadati</taxon>
        <taxon>Pseudomonadota</taxon>
        <taxon>Gammaproteobacteria</taxon>
        <taxon>Vibrionales</taxon>
        <taxon>Vibrionaceae</taxon>
        <taxon>Photobacterium</taxon>
    </lineage>
</organism>